<accession>A0AAV5J805</accession>
<organism evidence="1 2">
    <name type="scientific">Rubroshorea leprosula</name>
    <dbReference type="NCBI Taxonomy" id="152421"/>
    <lineage>
        <taxon>Eukaryota</taxon>
        <taxon>Viridiplantae</taxon>
        <taxon>Streptophyta</taxon>
        <taxon>Embryophyta</taxon>
        <taxon>Tracheophyta</taxon>
        <taxon>Spermatophyta</taxon>
        <taxon>Magnoliopsida</taxon>
        <taxon>eudicotyledons</taxon>
        <taxon>Gunneridae</taxon>
        <taxon>Pentapetalae</taxon>
        <taxon>rosids</taxon>
        <taxon>malvids</taxon>
        <taxon>Malvales</taxon>
        <taxon>Dipterocarpaceae</taxon>
        <taxon>Rubroshorea</taxon>
    </lineage>
</organism>
<gene>
    <name evidence="1" type="ORF">SLEP1_g18910</name>
</gene>
<keyword evidence="2" id="KW-1185">Reference proteome</keyword>
<dbReference type="Proteomes" id="UP001054252">
    <property type="component" value="Unassembled WGS sequence"/>
</dbReference>
<dbReference type="AlphaFoldDB" id="A0AAV5J805"/>
<evidence type="ECO:0000313" key="1">
    <source>
        <dbReference type="EMBL" id="GKV07107.1"/>
    </source>
</evidence>
<proteinExistence type="predicted"/>
<dbReference type="EMBL" id="BPVZ01000026">
    <property type="protein sequence ID" value="GKV07107.1"/>
    <property type="molecule type" value="Genomic_DNA"/>
</dbReference>
<reference evidence="1 2" key="1">
    <citation type="journal article" date="2021" name="Commun. Biol.">
        <title>The genome of Shorea leprosula (Dipterocarpaceae) highlights the ecological relevance of drought in aseasonal tropical rainforests.</title>
        <authorList>
            <person name="Ng K.K.S."/>
            <person name="Kobayashi M.J."/>
            <person name="Fawcett J.A."/>
            <person name="Hatakeyama M."/>
            <person name="Paape T."/>
            <person name="Ng C.H."/>
            <person name="Ang C.C."/>
            <person name="Tnah L.H."/>
            <person name="Lee C.T."/>
            <person name="Nishiyama T."/>
            <person name="Sese J."/>
            <person name="O'Brien M.J."/>
            <person name="Copetti D."/>
            <person name="Mohd Noor M.I."/>
            <person name="Ong R.C."/>
            <person name="Putra M."/>
            <person name="Sireger I.Z."/>
            <person name="Indrioko S."/>
            <person name="Kosugi Y."/>
            <person name="Izuno A."/>
            <person name="Isagi Y."/>
            <person name="Lee S.L."/>
            <person name="Shimizu K.K."/>
        </authorList>
    </citation>
    <scope>NUCLEOTIDE SEQUENCE [LARGE SCALE GENOMIC DNA]</scope>
    <source>
        <strain evidence="1">214</strain>
    </source>
</reference>
<protein>
    <submittedName>
        <fullName evidence="1">Uncharacterized protein</fullName>
    </submittedName>
</protein>
<name>A0AAV5J805_9ROSI</name>
<evidence type="ECO:0000313" key="2">
    <source>
        <dbReference type="Proteomes" id="UP001054252"/>
    </source>
</evidence>
<comment type="caution">
    <text evidence="1">The sequence shown here is derived from an EMBL/GenBank/DDBJ whole genome shotgun (WGS) entry which is preliminary data.</text>
</comment>
<sequence>MTKPLLQNQIQFNNKTSHNKPLMLKKTQFSSLIYKSWPGL</sequence>